<keyword evidence="2" id="KW-1185">Reference proteome</keyword>
<dbReference type="Proteomes" id="UP000297890">
    <property type="component" value="Unassembled WGS sequence"/>
</dbReference>
<gene>
    <name evidence="1" type="ORF">E4680_12740</name>
</gene>
<dbReference type="RefSeq" id="WP_135282802.1">
    <property type="nucleotide sequence ID" value="NZ_SRIO01000025.1"/>
</dbReference>
<protein>
    <submittedName>
        <fullName evidence="1">Uncharacterized protein</fullName>
    </submittedName>
</protein>
<evidence type="ECO:0000313" key="2">
    <source>
        <dbReference type="Proteomes" id="UP000297890"/>
    </source>
</evidence>
<reference evidence="1 2" key="1">
    <citation type="journal article" date="2019" name="ISME J.">
        <title>Candidatus Macondimonas diazotrophica, a novel gammaproteobacterial genus dominating crude-oil-contaminated coastal sediments.</title>
        <authorList>
            <person name="Karthikeyan S."/>
            <person name="Konstantinidis K."/>
        </authorList>
    </citation>
    <scope>NUCLEOTIDE SEQUENCE [LARGE SCALE GENOMIC DNA]</scope>
    <source>
        <strain evidence="1 2">KTK01</strain>
    </source>
</reference>
<comment type="caution">
    <text evidence="1">The sequence shown here is derived from an EMBL/GenBank/DDBJ whole genome shotgun (WGS) entry which is preliminary data.</text>
</comment>
<evidence type="ECO:0000313" key="1">
    <source>
        <dbReference type="EMBL" id="TFZ81398.1"/>
    </source>
</evidence>
<dbReference type="EMBL" id="SRIO01000025">
    <property type="protein sequence ID" value="TFZ81398.1"/>
    <property type="molecule type" value="Genomic_DNA"/>
</dbReference>
<proteinExistence type="predicted"/>
<organism evidence="1 2">
    <name type="scientific">Candidatus Macondimonas diazotrophica</name>
    <dbReference type="NCBI Taxonomy" id="2305248"/>
    <lineage>
        <taxon>Bacteria</taxon>
        <taxon>Pseudomonadati</taxon>
        <taxon>Pseudomonadota</taxon>
        <taxon>Gammaproteobacteria</taxon>
        <taxon>Chromatiales</taxon>
        <taxon>Ectothiorhodospiraceae</taxon>
        <taxon>Candidatus Macondimonas</taxon>
    </lineage>
</organism>
<sequence>MTAFMDRLRLHRIGGYRPDGFLGPKLDISCDPTGNAERVGLGAREEWRLAVTQSVTFWASKGDFEAAMESARRVLVGEMYADVLTGLSALRLAIYNGDRHAPLAVVDEIQSSIMMEPTDRPDYLFEPDRVR</sequence>
<dbReference type="AlphaFoldDB" id="A0A4Z0F6U3"/>
<accession>A0A4Z0F6U3</accession>
<name>A0A4Z0F6U3_9GAMM</name>